<dbReference type="EMBL" id="CP000698">
    <property type="protein sequence ID" value="ABQ25099.1"/>
    <property type="molecule type" value="Genomic_DNA"/>
</dbReference>
<dbReference type="InterPro" id="IPR016152">
    <property type="entry name" value="PTrfase/Anion_transptr"/>
</dbReference>
<dbReference type="CDD" id="cd00211">
    <property type="entry name" value="PTS_IIA_fru"/>
    <property type="match status" value="1"/>
</dbReference>
<dbReference type="HOGENOM" id="CLU_072531_1_1_7"/>
<keyword evidence="3" id="KW-1185">Reference proteome</keyword>
<dbReference type="Pfam" id="PF12728">
    <property type="entry name" value="HTH_17"/>
    <property type="match status" value="1"/>
</dbReference>
<feature type="domain" description="PTS EIIA type-2" evidence="1">
    <location>
        <begin position="75"/>
        <end position="219"/>
    </location>
</feature>
<dbReference type="PANTHER" id="PTHR47738:SF1">
    <property type="entry name" value="NITROGEN REGULATORY PROTEIN"/>
    <property type="match status" value="1"/>
</dbReference>
<dbReference type="InterPro" id="IPR002178">
    <property type="entry name" value="PTS_EIIA_type-2_dom"/>
</dbReference>
<reference evidence="2 3" key="1">
    <citation type="submission" date="2007-05" db="EMBL/GenBank/DDBJ databases">
        <title>Complete sequence of Geobacter uraniireducens Rf4.</title>
        <authorList>
            <consortium name="US DOE Joint Genome Institute"/>
            <person name="Copeland A."/>
            <person name="Lucas S."/>
            <person name="Lapidus A."/>
            <person name="Barry K."/>
            <person name="Detter J.C."/>
            <person name="Glavina del Rio T."/>
            <person name="Hammon N."/>
            <person name="Israni S."/>
            <person name="Dalin E."/>
            <person name="Tice H."/>
            <person name="Pitluck S."/>
            <person name="Chertkov O."/>
            <person name="Brettin T."/>
            <person name="Bruce D."/>
            <person name="Han C."/>
            <person name="Schmutz J."/>
            <person name="Larimer F."/>
            <person name="Land M."/>
            <person name="Hauser L."/>
            <person name="Kyrpides N."/>
            <person name="Mikhailova N."/>
            <person name="Shelobolina E."/>
            <person name="Aklujkar M."/>
            <person name="Lovley D."/>
            <person name="Richardson P."/>
        </authorList>
    </citation>
    <scope>NUCLEOTIDE SEQUENCE [LARGE SCALE GENOMIC DNA]</scope>
    <source>
        <strain evidence="2 3">Rf4</strain>
    </source>
</reference>
<dbReference type="GO" id="GO:0003677">
    <property type="term" value="F:DNA binding"/>
    <property type="evidence" value="ECO:0007669"/>
    <property type="project" value="InterPro"/>
</dbReference>
<dbReference type="GO" id="GO:0030295">
    <property type="term" value="F:protein kinase activator activity"/>
    <property type="evidence" value="ECO:0007669"/>
    <property type="project" value="TreeGrafter"/>
</dbReference>
<dbReference type="PROSITE" id="PS51094">
    <property type="entry name" value="PTS_EIIA_TYPE_2"/>
    <property type="match status" value="1"/>
</dbReference>
<dbReference type="NCBIfam" id="TIGR01764">
    <property type="entry name" value="excise"/>
    <property type="match status" value="1"/>
</dbReference>
<accession>A5GBE1</accession>
<dbReference type="KEGG" id="gur:Gura_0893"/>
<evidence type="ECO:0000313" key="3">
    <source>
        <dbReference type="Proteomes" id="UP000006695"/>
    </source>
</evidence>
<protein>
    <submittedName>
        <fullName evidence="2">PTS IIA-like nitrogen-regulatory protein PtsN</fullName>
    </submittedName>
</protein>
<dbReference type="InterPro" id="IPR041657">
    <property type="entry name" value="HTH_17"/>
</dbReference>
<sequence length="230" mass="25817">MLLTVTEAARLLQVPEKTVLRWIRKDHLPACKINEEYRMNRVDLLEWATEKRIKLSPDIFAEPEPPDGSLPTLSQVLKAGGTFYNIEGKTREEVLKNIVSLLKFPPQVERDYILQVLLAREALGTTAIGDGIAIPHVRNPILLHVDTPMVTLCFLKHPIDFKAIDDKPVDTLFLLISPTVKIHLHLLSKLAYALRDSRFKTVLQRQGPPTEILAAVKLIESELAGGAALR</sequence>
<dbReference type="InterPro" id="IPR051541">
    <property type="entry name" value="PTS_SugarTrans_NitroReg"/>
</dbReference>
<dbReference type="AlphaFoldDB" id="A5GBE1"/>
<evidence type="ECO:0000259" key="1">
    <source>
        <dbReference type="PROSITE" id="PS51094"/>
    </source>
</evidence>
<dbReference type="OrthoDB" id="95460at2"/>
<name>A5GBE1_GEOUR</name>
<evidence type="ECO:0000313" key="2">
    <source>
        <dbReference type="EMBL" id="ABQ25099.1"/>
    </source>
</evidence>
<dbReference type="InterPro" id="IPR010093">
    <property type="entry name" value="SinI_DNA-bd"/>
</dbReference>
<proteinExistence type="predicted"/>
<dbReference type="SUPFAM" id="SSF55804">
    <property type="entry name" value="Phoshotransferase/anion transport protein"/>
    <property type="match status" value="1"/>
</dbReference>
<organism evidence="2 3">
    <name type="scientific">Geotalea uraniireducens (strain Rf4)</name>
    <name type="common">Geobacter uraniireducens</name>
    <dbReference type="NCBI Taxonomy" id="351605"/>
    <lineage>
        <taxon>Bacteria</taxon>
        <taxon>Pseudomonadati</taxon>
        <taxon>Thermodesulfobacteriota</taxon>
        <taxon>Desulfuromonadia</taxon>
        <taxon>Geobacterales</taxon>
        <taxon>Geobacteraceae</taxon>
        <taxon>Geotalea</taxon>
    </lineage>
</organism>
<dbReference type="PANTHER" id="PTHR47738">
    <property type="entry name" value="PTS SYSTEM FRUCTOSE-LIKE EIIA COMPONENT-RELATED"/>
    <property type="match status" value="1"/>
</dbReference>
<dbReference type="InterPro" id="IPR009061">
    <property type="entry name" value="DNA-bd_dom_put_sf"/>
</dbReference>
<dbReference type="RefSeq" id="WP_011937823.1">
    <property type="nucleotide sequence ID" value="NC_009483.1"/>
</dbReference>
<dbReference type="Pfam" id="PF00359">
    <property type="entry name" value="PTS_EIIA_2"/>
    <property type="match status" value="1"/>
</dbReference>
<dbReference type="SUPFAM" id="SSF46955">
    <property type="entry name" value="Putative DNA-binding domain"/>
    <property type="match status" value="1"/>
</dbReference>
<dbReference type="STRING" id="351605.Gura_0893"/>
<gene>
    <name evidence="2" type="ordered locus">Gura_0893</name>
</gene>
<dbReference type="Gene3D" id="3.40.930.10">
    <property type="entry name" value="Mannitol-specific EII, Chain A"/>
    <property type="match status" value="1"/>
</dbReference>
<dbReference type="Proteomes" id="UP000006695">
    <property type="component" value="Chromosome"/>
</dbReference>